<dbReference type="RefSeq" id="WP_326828308.1">
    <property type="nucleotide sequence ID" value="NZ_VUNQ01000009.1"/>
</dbReference>
<gene>
    <name evidence="1" type="ORF">FYJ83_05905</name>
</gene>
<accession>A0A6N7XXL0</accession>
<reference evidence="1 2" key="1">
    <citation type="submission" date="2019-09" db="EMBL/GenBank/DDBJ databases">
        <title>In-depth cultivation of the pig gut microbiome towards novel bacterial diversity and tailored functional studies.</title>
        <authorList>
            <person name="Wylensek D."/>
            <person name="Hitch T.C.A."/>
            <person name="Clavel T."/>
        </authorList>
    </citation>
    <scope>NUCLEOTIDE SEQUENCE [LARGE SCALE GENOMIC DNA]</scope>
    <source>
        <strain evidence="1 2">WCA3-693-APC-4?</strain>
    </source>
</reference>
<evidence type="ECO:0000313" key="1">
    <source>
        <dbReference type="EMBL" id="MSU00998.1"/>
    </source>
</evidence>
<dbReference type="AlphaFoldDB" id="A0A6N7XXL0"/>
<evidence type="ECO:0000313" key="2">
    <source>
        <dbReference type="Proteomes" id="UP000469523"/>
    </source>
</evidence>
<comment type="caution">
    <text evidence="1">The sequence shown here is derived from an EMBL/GenBank/DDBJ whole genome shotgun (WGS) entry which is preliminary data.</text>
</comment>
<sequence length="26" mass="3118">MFTCILAHAIYNTISYFTMIYIPYIN</sequence>
<dbReference type="Proteomes" id="UP000469523">
    <property type="component" value="Unassembled WGS sequence"/>
</dbReference>
<proteinExistence type="predicted"/>
<dbReference type="EMBL" id="VUNQ01000009">
    <property type="protein sequence ID" value="MSU00998.1"/>
    <property type="molecule type" value="Genomic_DNA"/>
</dbReference>
<name>A0A6N7XXL0_9FIRM</name>
<keyword evidence="2" id="KW-1185">Reference proteome</keyword>
<organism evidence="1 2">
    <name type="scientific">Tissierella pigra</name>
    <dbReference type="NCBI Taxonomy" id="2607614"/>
    <lineage>
        <taxon>Bacteria</taxon>
        <taxon>Bacillati</taxon>
        <taxon>Bacillota</taxon>
        <taxon>Tissierellia</taxon>
        <taxon>Tissierellales</taxon>
        <taxon>Tissierellaceae</taxon>
        <taxon>Tissierella</taxon>
    </lineage>
</organism>
<protein>
    <submittedName>
        <fullName evidence="1">Uncharacterized protein</fullName>
    </submittedName>
</protein>